<evidence type="ECO:0000313" key="1">
    <source>
        <dbReference type="EMBL" id="ENO18602.1"/>
    </source>
</evidence>
<name>N6X5B0_9ACTO</name>
<protein>
    <submittedName>
        <fullName evidence="1">Uncharacterized protein</fullName>
    </submittedName>
</protein>
<keyword evidence="2" id="KW-1185">Reference proteome</keyword>
<gene>
    <name evidence="1" type="ORF">HMPREF9004_0651</name>
</gene>
<reference evidence="1 2" key="1">
    <citation type="submission" date="2013-03" db="EMBL/GenBank/DDBJ databases">
        <title>Reference genome for the Human Microbiome Project.</title>
        <authorList>
            <person name="Aqrawi P."/>
            <person name="Ayvaz T."/>
            <person name="Bess C."/>
            <person name="Blankenburg K."/>
            <person name="Coyle M."/>
            <person name="Deng J."/>
            <person name="Forbes L."/>
            <person name="Fowler G."/>
            <person name="Francisco L."/>
            <person name="Fu Q."/>
            <person name="Gibbs R."/>
            <person name="Gross S."/>
            <person name="Gubbala S."/>
            <person name="Hale W."/>
            <person name="Hemphill L."/>
            <person name="Highlander S."/>
            <person name="Hirani K."/>
            <person name="Jackson L."/>
            <person name="Jakkamsetti A."/>
            <person name="Javaid M."/>
            <person name="Jayaseelan J.C."/>
            <person name="Jiang H."/>
            <person name="Joshi V."/>
            <person name="Korchina V."/>
            <person name="Kovar C."/>
            <person name="Lara F."/>
            <person name="Lee S."/>
            <person name="Liu Y."/>
            <person name="Mata R."/>
            <person name="Mathew T."/>
            <person name="Munidasa M."/>
            <person name="Muzny D."/>
            <person name="Nazareth L."/>
            <person name="Ngo R."/>
            <person name="Nguyen L."/>
            <person name="Nguyen N."/>
            <person name="Okwuonu G."/>
            <person name="Ongeri F."/>
            <person name="Palculict T."/>
            <person name="Patil S."/>
            <person name="Petrosino J."/>
            <person name="Pham C."/>
            <person name="Pham P."/>
            <person name="Pu L.-L."/>
            <person name="Qin X."/>
            <person name="Qu J."/>
            <person name="Reid J."/>
            <person name="Ross M."/>
            <person name="Ruth R."/>
            <person name="Saada N."/>
            <person name="San Lucas F."/>
            <person name="Santibanez J."/>
            <person name="Shang Y."/>
            <person name="Simmons D."/>
            <person name="Song X.-Z."/>
            <person name="Tang L.-Y."/>
            <person name="Thornton R."/>
            <person name="Warren J."/>
            <person name="Weissenberger G."/>
            <person name="Wilczek-Boney K."/>
            <person name="Worley K."/>
            <person name="Youmans B."/>
            <person name="Zhang J."/>
            <person name="Zhang L."/>
            <person name="Zhao Z."/>
            <person name="Zhou C."/>
            <person name="Zhu D."/>
            <person name="Zhu Y."/>
        </authorList>
    </citation>
    <scope>NUCLEOTIDE SEQUENCE [LARGE SCALE GENOMIC DNA]</scope>
    <source>
        <strain evidence="1 2">F0333</strain>
    </source>
</reference>
<proteinExistence type="predicted"/>
<evidence type="ECO:0000313" key="2">
    <source>
        <dbReference type="Proteomes" id="UP000013015"/>
    </source>
</evidence>
<dbReference type="PATRIC" id="fig|888050.3.peg.621"/>
<comment type="caution">
    <text evidence="1">The sequence shown here is derived from an EMBL/GenBank/DDBJ whole genome shotgun (WGS) entry which is preliminary data.</text>
</comment>
<dbReference type="Proteomes" id="UP000013015">
    <property type="component" value="Unassembled WGS sequence"/>
</dbReference>
<dbReference type="AlphaFoldDB" id="N6X5B0"/>
<dbReference type="STRING" id="888050.HMPREF9004_0651"/>
<dbReference type="EMBL" id="AQHZ01000010">
    <property type="protein sequence ID" value="ENO18602.1"/>
    <property type="molecule type" value="Genomic_DNA"/>
</dbReference>
<organism evidence="1 2">
    <name type="scientific">Schaalia cardiffensis F0333</name>
    <dbReference type="NCBI Taxonomy" id="888050"/>
    <lineage>
        <taxon>Bacteria</taxon>
        <taxon>Bacillati</taxon>
        <taxon>Actinomycetota</taxon>
        <taxon>Actinomycetes</taxon>
        <taxon>Actinomycetales</taxon>
        <taxon>Actinomycetaceae</taxon>
        <taxon>Schaalia</taxon>
    </lineage>
</organism>
<dbReference type="HOGENOM" id="CLU_3057568_0_0_11"/>
<sequence>MVNLVAVKQSGLGFGTANGYPGAVAQGEDAAGPASSRVHERGVRLILVALLRL</sequence>
<accession>N6X5B0</accession>